<reference evidence="1 2" key="1">
    <citation type="submission" date="2016-10" db="EMBL/GenBank/DDBJ databases">
        <authorList>
            <person name="Varghese N."/>
            <person name="Submissions S."/>
        </authorList>
    </citation>
    <scope>NUCLEOTIDE SEQUENCE [LARGE SCALE GENOMIC DNA]</scope>
    <source>
        <strain evidence="1 2">DSM 16643</strain>
    </source>
</reference>
<accession>A0A1G5WX77</accession>
<name>A0A1G5WX77_9EURY</name>
<dbReference type="EMBL" id="FMXB01000014">
    <property type="protein sequence ID" value="SDA62733.1"/>
    <property type="molecule type" value="Genomic_DNA"/>
</dbReference>
<proteinExistence type="predicted"/>
<organism evidence="1 2">
    <name type="scientific">Methanobrevibacter millerae</name>
    <dbReference type="NCBI Taxonomy" id="230361"/>
    <lineage>
        <taxon>Archaea</taxon>
        <taxon>Methanobacteriati</taxon>
        <taxon>Methanobacteriota</taxon>
        <taxon>Methanomada group</taxon>
        <taxon>Methanobacteria</taxon>
        <taxon>Methanobacteriales</taxon>
        <taxon>Methanobacteriaceae</taxon>
        <taxon>Methanobrevibacter</taxon>
    </lineage>
</organism>
<dbReference type="Proteomes" id="UP000323439">
    <property type="component" value="Unassembled WGS sequence"/>
</dbReference>
<sequence>MTSEVLTMNKSAIAMAADSAVTVNGSKTYNGVNKLFMLSQDNPPMGMMIYGSADFEKIPMETLIKEYRKRTDFEEKDIISIKDDFLEFLGKNTPNSDFESMIESGLELFKPLIVRQMENYEGSLVDFLKSRVTQDLPDFLNDYNQIIKQYDNEFEEIIPDYVEDEHHDEIVTLLKNIFFNYLMRMGTGIVISGFNTQDLFPSVVKFNICLNNSGKIEIVDYEELINYDGSGIFPFAQKDVINTFLTGIDSTMENAIVELFSNFLDNHLEKIRVEFNSNDEIKNNYLSLVNQILDNFSMSSDIGVEEFIRDIAKLKDNYAYPILNSVAVLPKEELANMVESLIRITSLKRKMDSNLETVGGDIDVSIISKGDGYIWKKKKHYFDVELNPQFFNKNK</sequence>
<protein>
    <submittedName>
        <fullName evidence="1">Uncharacterized protein</fullName>
    </submittedName>
</protein>
<evidence type="ECO:0000313" key="1">
    <source>
        <dbReference type="EMBL" id="SDA62733.1"/>
    </source>
</evidence>
<dbReference type="RefSeq" id="WP_223166049.1">
    <property type="nucleotide sequence ID" value="NZ_FMXB01000014.1"/>
</dbReference>
<keyword evidence="2" id="KW-1185">Reference proteome</keyword>
<evidence type="ECO:0000313" key="2">
    <source>
        <dbReference type="Proteomes" id="UP000323439"/>
    </source>
</evidence>
<dbReference type="AlphaFoldDB" id="A0A1G5WX77"/>
<gene>
    <name evidence="1" type="ORF">SAMN02910315_01777</name>
</gene>